<dbReference type="EMBL" id="AAWS01000038">
    <property type="protein sequence ID" value="EAY26100.1"/>
    <property type="molecule type" value="Genomic_DNA"/>
</dbReference>
<dbReference type="Proteomes" id="UP000004095">
    <property type="component" value="Unassembled WGS sequence"/>
</dbReference>
<name>A1ZTY7_MICM2</name>
<feature type="transmembrane region" description="Helical" evidence="1">
    <location>
        <begin position="48"/>
        <end position="67"/>
    </location>
</feature>
<accession>A1ZTY7</accession>
<keyword evidence="3" id="KW-1185">Reference proteome</keyword>
<keyword evidence="1" id="KW-0812">Transmembrane</keyword>
<protein>
    <recommendedName>
        <fullName evidence="4">Alkyl hydroperoxide reductase</fullName>
    </recommendedName>
</protein>
<keyword evidence="1" id="KW-0472">Membrane</keyword>
<evidence type="ECO:0000313" key="2">
    <source>
        <dbReference type="EMBL" id="EAY26100.1"/>
    </source>
</evidence>
<evidence type="ECO:0000256" key="1">
    <source>
        <dbReference type="SAM" id="Phobius"/>
    </source>
</evidence>
<organism evidence="2 3">
    <name type="scientific">Microscilla marina ATCC 23134</name>
    <dbReference type="NCBI Taxonomy" id="313606"/>
    <lineage>
        <taxon>Bacteria</taxon>
        <taxon>Pseudomonadati</taxon>
        <taxon>Bacteroidota</taxon>
        <taxon>Cytophagia</taxon>
        <taxon>Cytophagales</taxon>
        <taxon>Microscillaceae</taxon>
        <taxon>Microscilla</taxon>
    </lineage>
</organism>
<feature type="transmembrane region" description="Helical" evidence="1">
    <location>
        <begin position="12"/>
        <end position="36"/>
    </location>
</feature>
<keyword evidence="1" id="KW-1133">Transmembrane helix</keyword>
<dbReference type="AlphaFoldDB" id="A1ZTY7"/>
<dbReference type="RefSeq" id="WP_002701483.1">
    <property type="nucleotide sequence ID" value="NZ_AAWS01000038.1"/>
</dbReference>
<gene>
    <name evidence="2" type="ORF">M23134_05973</name>
</gene>
<dbReference type="eggNOG" id="ENOG502ZWDA">
    <property type="taxonomic scope" value="Bacteria"/>
</dbReference>
<sequence length="142" mass="16370">MQERSFPKWMTTMLRMAAIYNILWGAWVTLFPFHFFDLVHLPRPNYAAIWQAVGMIVGCYGIAYWVASYNPYKHWGIVLVGFLGKVFGPIGFLQHVVQGSLPWVFGLHNITNDLVWLVPFGLVLYGAYKQYKQTPDKVKEVA</sequence>
<comment type="caution">
    <text evidence="2">The sequence shown here is derived from an EMBL/GenBank/DDBJ whole genome shotgun (WGS) entry which is preliminary data.</text>
</comment>
<proteinExistence type="predicted"/>
<evidence type="ECO:0008006" key="4">
    <source>
        <dbReference type="Google" id="ProtNLM"/>
    </source>
</evidence>
<evidence type="ECO:0000313" key="3">
    <source>
        <dbReference type="Proteomes" id="UP000004095"/>
    </source>
</evidence>
<feature type="transmembrane region" description="Helical" evidence="1">
    <location>
        <begin position="74"/>
        <end position="94"/>
    </location>
</feature>
<reference evidence="2 3" key="1">
    <citation type="submission" date="2007-01" db="EMBL/GenBank/DDBJ databases">
        <authorList>
            <person name="Haygood M."/>
            <person name="Podell S."/>
            <person name="Anderson C."/>
            <person name="Hopkinson B."/>
            <person name="Roe K."/>
            <person name="Barbeau K."/>
            <person name="Gaasterland T."/>
            <person name="Ferriera S."/>
            <person name="Johnson J."/>
            <person name="Kravitz S."/>
            <person name="Beeson K."/>
            <person name="Sutton G."/>
            <person name="Rogers Y.-H."/>
            <person name="Friedman R."/>
            <person name="Frazier M."/>
            <person name="Venter J.C."/>
        </authorList>
    </citation>
    <scope>NUCLEOTIDE SEQUENCE [LARGE SCALE GENOMIC DNA]</scope>
    <source>
        <strain evidence="2 3">ATCC 23134</strain>
    </source>
</reference>